<evidence type="ECO:0000259" key="1">
    <source>
        <dbReference type="SMART" id="SM00198"/>
    </source>
</evidence>
<reference evidence="2 3" key="1">
    <citation type="submission" date="2018-11" db="EMBL/GenBank/DDBJ databases">
        <authorList>
            <consortium name="Pathogen Informatics"/>
        </authorList>
    </citation>
    <scope>NUCLEOTIDE SEQUENCE [LARGE SCALE GENOMIC DNA]</scope>
</reference>
<evidence type="ECO:0000313" key="2">
    <source>
        <dbReference type="EMBL" id="VDM71355.1"/>
    </source>
</evidence>
<accession>A0A3P7KKB5</accession>
<dbReference type="OrthoDB" id="5853705at2759"/>
<proteinExistence type="predicted"/>
<dbReference type="CDD" id="cd05380">
    <property type="entry name" value="CAP_euk"/>
    <property type="match status" value="1"/>
</dbReference>
<dbReference type="EMBL" id="UYYB01020046">
    <property type="protein sequence ID" value="VDM71355.1"/>
    <property type="molecule type" value="Genomic_DNA"/>
</dbReference>
<dbReference type="Proteomes" id="UP000270094">
    <property type="component" value="Unassembled WGS sequence"/>
</dbReference>
<dbReference type="PANTHER" id="PTHR10334">
    <property type="entry name" value="CYSTEINE-RICH SECRETORY PROTEIN-RELATED"/>
    <property type="match status" value="1"/>
</dbReference>
<dbReference type="InterPro" id="IPR014044">
    <property type="entry name" value="CAP_dom"/>
</dbReference>
<dbReference type="GO" id="GO:0005576">
    <property type="term" value="C:extracellular region"/>
    <property type="evidence" value="ECO:0007669"/>
    <property type="project" value="InterPro"/>
</dbReference>
<dbReference type="PRINTS" id="PR00837">
    <property type="entry name" value="V5TPXLIKE"/>
</dbReference>
<dbReference type="SMART" id="SM00198">
    <property type="entry name" value="SCP"/>
    <property type="match status" value="1"/>
</dbReference>
<dbReference type="InterPro" id="IPR001283">
    <property type="entry name" value="CRISP-related"/>
</dbReference>
<gene>
    <name evidence="2" type="ORF">SVUK_LOCUS6353</name>
</gene>
<evidence type="ECO:0000313" key="3">
    <source>
        <dbReference type="Proteomes" id="UP000270094"/>
    </source>
</evidence>
<organism evidence="2 3">
    <name type="scientific">Strongylus vulgaris</name>
    <name type="common">Blood worm</name>
    <dbReference type="NCBI Taxonomy" id="40348"/>
    <lineage>
        <taxon>Eukaryota</taxon>
        <taxon>Metazoa</taxon>
        <taxon>Ecdysozoa</taxon>
        <taxon>Nematoda</taxon>
        <taxon>Chromadorea</taxon>
        <taxon>Rhabditida</taxon>
        <taxon>Rhabditina</taxon>
        <taxon>Rhabditomorpha</taxon>
        <taxon>Strongyloidea</taxon>
        <taxon>Strongylidae</taxon>
        <taxon>Strongylus</taxon>
    </lineage>
</organism>
<dbReference type="AlphaFoldDB" id="A0A3P7KKB5"/>
<keyword evidence="3" id="KW-1185">Reference proteome</keyword>
<feature type="domain" description="SCP" evidence="1">
    <location>
        <begin position="11"/>
        <end position="185"/>
    </location>
</feature>
<dbReference type="PROSITE" id="PS01009">
    <property type="entry name" value="CRISP_1"/>
    <property type="match status" value="1"/>
</dbReference>
<protein>
    <recommendedName>
        <fullName evidence="1">SCP domain-containing protein</fullName>
    </recommendedName>
</protein>
<dbReference type="InterPro" id="IPR018244">
    <property type="entry name" value="Allrgn_V5/Tpx1_CS"/>
</dbReference>
<dbReference type="InterPro" id="IPR035940">
    <property type="entry name" value="CAP_sf"/>
</dbReference>
<sequence length="230" mass="26233">MCPKNRGMTDKVRRKFLNLHNQYSDKALCYRSSLARGLERDGLGGYAPKASRMLKMIKKCVELQVYDCSVEASALRYARKCVYAHSKRSERRGLGENLYMTSAINYNKLKAANQSSWLWWKELQDYGVGPSNVLTSALFKRPGKKIGHYSQMAWGTSYKLGCAVVACPKFTYGVCHYGPAGNWLGSRIYTMGDPCTQCPKSYTCNVAEGLCEKKSKKKWRRSRRKRDMIL</sequence>
<dbReference type="Pfam" id="PF00188">
    <property type="entry name" value="CAP"/>
    <property type="match status" value="1"/>
</dbReference>
<dbReference type="SUPFAM" id="SSF55797">
    <property type="entry name" value="PR-1-like"/>
    <property type="match status" value="1"/>
</dbReference>
<name>A0A3P7KKB5_STRVU</name>
<dbReference type="Gene3D" id="3.40.33.10">
    <property type="entry name" value="CAP"/>
    <property type="match status" value="1"/>
</dbReference>